<keyword evidence="4" id="KW-1185">Reference proteome</keyword>
<reference evidence="3 4" key="1">
    <citation type="submission" date="2018-03" db="EMBL/GenBank/DDBJ databases">
        <authorList>
            <person name="Guldener U."/>
        </authorList>
    </citation>
    <scope>NUCLEOTIDE SEQUENCE [LARGE SCALE GENOMIC DNA]</scope>
    <source>
        <strain evidence="3 4">NBRC100155</strain>
    </source>
</reference>
<organism evidence="3 4">
    <name type="scientific">Ustilago trichophora</name>
    <dbReference type="NCBI Taxonomy" id="86804"/>
    <lineage>
        <taxon>Eukaryota</taxon>
        <taxon>Fungi</taxon>
        <taxon>Dikarya</taxon>
        <taxon>Basidiomycota</taxon>
        <taxon>Ustilaginomycotina</taxon>
        <taxon>Ustilaginomycetes</taxon>
        <taxon>Ustilaginales</taxon>
        <taxon>Ustilaginaceae</taxon>
        <taxon>Ustilago</taxon>
    </lineage>
</organism>
<dbReference type="AlphaFoldDB" id="A0A5C3DQ93"/>
<evidence type="ECO:0000313" key="4">
    <source>
        <dbReference type="Proteomes" id="UP000324022"/>
    </source>
</evidence>
<feature type="signal peptide" evidence="2">
    <location>
        <begin position="1"/>
        <end position="24"/>
    </location>
</feature>
<sequence length="455" mass="50351">MLSGKASLVFVVALAIGSIPLASASRPGNRHHLKRATGGDALPKKPDGALFSCAEIKSACSGVTGLLTTIQYEGNMVLSPCNQGEWYPEADLKRKDLDLTTFYVSCPKGDTKCDGYIREHVSDLSQIASDISKAVTEQANCDTTFKCWELKDVDDKCSPTEAARQEKAAAKPEKPKDPLFACQQVASSVEKDPGVTTLTYKKDVKLTMCHEGKWYGFNGPDGYDGNIDYTTYYGSCPDNDSGSEEDSECKKWVMTFKENFDLLGIAISNKLAEKFDSETQFQCSKYEHVDDKCFSKNTRIADYLPVQEKQPEIKKPEEPLFACYEYASTCIEDPGIDKMRYPSNVQLSLCHNGDWSLGVFAGAPGMANPKTWWGSCPSKDDKLCHEFVSKYEDVLQSLGKELSKVIKKESNCETTLLCYKPKEVNDQCFLTADARSKMDPPPPPVGDEARKLSAR</sequence>
<dbReference type="EMBL" id="OOIN01000001">
    <property type="protein sequence ID" value="SPO20495.1"/>
    <property type="molecule type" value="Genomic_DNA"/>
</dbReference>
<accession>A0A5C3DQ93</accession>
<evidence type="ECO:0000256" key="2">
    <source>
        <dbReference type="SAM" id="SignalP"/>
    </source>
</evidence>
<proteinExistence type="predicted"/>
<protein>
    <submittedName>
        <fullName evidence="3">Uncharacterized protein</fullName>
    </submittedName>
</protein>
<name>A0A5C3DQ93_9BASI</name>
<evidence type="ECO:0000256" key="1">
    <source>
        <dbReference type="SAM" id="MobiDB-lite"/>
    </source>
</evidence>
<keyword evidence="2" id="KW-0732">Signal</keyword>
<evidence type="ECO:0000313" key="3">
    <source>
        <dbReference type="EMBL" id="SPO20495.1"/>
    </source>
</evidence>
<gene>
    <name evidence="3" type="ORF">UTRI_00892_B</name>
</gene>
<dbReference type="Proteomes" id="UP000324022">
    <property type="component" value="Unassembled WGS sequence"/>
</dbReference>
<feature type="chain" id="PRO_5022880136" evidence="2">
    <location>
        <begin position="25"/>
        <end position="455"/>
    </location>
</feature>
<feature type="region of interest" description="Disordered" evidence="1">
    <location>
        <begin position="433"/>
        <end position="455"/>
    </location>
</feature>
<dbReference type="OrthoDB" id="2545247at2759"/>